<feature type="domain" description="Peptidase C83" evidence="11">
    <location>
        <begin position="278"/>
        <end position="526"/>
    </location>
</feature>
<dbReference type="Pfam" id="PF05023">
    <property type="entry name" value="Phytochelatin"/>
    <property type="match status" value="1"/>
</dbReference>
<dbReference type="GO" id="GO:0046872">
    <property type="term" value="F:metal ion binding"/>
    <property type="evidence" value="ECO:0007669"/>
    <property type="project" value="UniProtKB-KW"/>
</dbReference>
<keyword evidence="2" id="KW-0104">Cadmium</keyword>
<comment type="caution">
    <text evidence="12">The sequence shown here is derived from an EMBL/GenBank/DDBJ whole genome shotgun (WGS) entry which is preliminary data.</text>
</comment>
<dbReference type="PROSITE" id="PS51005">
    <property type="entry name" value="NAC"/>
    <property type="match status" value="1"/>
</dbReference>
<name>A0A7J0HB20_9ERIC</name>
<sequence length="838" mass="92372">MAKTIPAGFKFRPTDQQLIHDYLFNKIVGKELPFEGIILERDVYDEQVLSEIVRSWNESGDTRSYFFTRLKKKAANYCRTVGNGTWRSQYSRVINNVESNTIGIKCSFEYMNNGSVQHKKWIMMEFSLADVSLEQPRSSKDYVICMLKKSRGGKHGKEETTQSNRNGDEALMNMPSGCFNNKRIKLIATQNQKIENDTSAMLPSGNSSYAVIKSAPIVGEQVGLIHGEAGVKTLEQIMRDLLAPEPSMEDVANVVAADTLATLPPSGHYAVPDSILPFDSMPPLMQAKPAPIVDEEGGYALGQNEVRMQPSIADQSLHSSNDEFAVSNHLWSLASAPEVTAAENDVGNLVQPSIADQSLLSKQRCMPAPESLPADSPGHAVLNSIISLATPAPMVEPSIVQDTFLNKYPEITAAKIDVGILEQTAPTVEPTAKIDNRIWVESFAEDLLSVQHDLPLQENDQEQGAGHFSPIGGYHAGKGMALVLDVACFKYPPHWVPLKLLWEAMDTVDGYSGRPRGFMLMSKLHRVPALLYTLSCKHESWISTAKYLVDDVPCLLKSKDVKNIKDVLSVVLSSLPNNFSEFIKWVVEVRRQEENGGLSLTRGEWCYQEFLSSEKSCCRTIPRTAHEDNLPDIAACVCCQGAGLMSGISGLSHGFCCQETCVKCIKINGEKPVTVVSATVVSNNGEQGVDVLVSSSQSEASSCSCSTTNIGTYPGTNDVLTVLLLALPPETWSDIKEGSFWRKYIVLFQLKTFLHCYKKRHDRSCTYEVNSSFSRDAKTISSIRRVPLRATGRVGQWVAHLIPPLRIGVDCFTVIAQSRWWVQFGEGETLLALCPSSG</sequence>
<keyword evidence="6" id="KW-0238">DNA-binding</keyword>
<dbReference type="InterPro" id="IPR038156">
    <property type="entry name" value="PCS_N_sf"/>
</dbReference>
<evidence type="ECO:0000256" key="9">
    <source>
        <dbReference type="ARBA" id="ARBA00023315"/>
    </source>
</evidence>
<dbReference type="Gene3D" id="2.170.150.80">
    <property type="entry name" value="NAC domain"/>
    <property type="match status" value="1"/>
</dbReference>
<keyword evidence="9" id="KW-0012">Acyltransferase</keyword>
<dbReference type="Pfam" id="PF02365">
    <property type="entry name" value="NAM"/>
    <property type="match status" value="1"/>
</dbReference>
<keyword evidence="3" id="KW-0808">Transferase</keyword>
<evidence type="ECO:0000313" key="12">
    <source>
        <dbReference type="EMBL" id="GFZ20307.1"/>
    </source>
</evidence>
<feature type="domain" description="NAC" evidence="10">
    <location>
        <begin position="5"/>
        <end position="150"/>
    </location>
</feature>
<evidence type="ECO:0000256" key="2">
    <source>
        <dbReference type="ARBA" id="ARBA00022539"/>
    </source>
</evidence>
<dbReference type="GO" id="GO:0098849">
    <property type="term" value="P:cellular detoxification of cadmium ion"/>
    <property type="evidence" value="ECO:0007669"/>
    <property type="project" value="TreeGrafter"/>
</dbReference>
<keyword evidence="5" id="KW-0805">Transcription regulation</keyword>
<dbReference type="InterPro" id="IPR040409">
    <property type="entry name" value="PCS-like"/>
</dbReference>
<evidence type="ECO:0000313" key="13">
    <source>
        <dbReference type="Proteomes" id="UP000585474"/>
    </source>
</evidence>
<dbReference type="GO" id="GO:0016756">
    <property type="term" value="F:glutathione gamma-glutamylcysteinyltransferase activity"/>
    <property type="evidence" value="ECO:0007669"/>
    <property type="project" value="UniProtKB-EC"/>
</dbReference>
<dbReference type="OrthoDB" id="1622899at2759"/>
<dbReference type="AlphaFoldDB" id="A0A7J0HB20"/>
<dbReference type="GO" id="GO:0003677">
    <property type="term" value="F:DNA binding"/>
    <property type="evidence" value="ECO:0007669"/>
    <property type="project" value="UniProtKB-KW"/>
</dbReference>
<keyword evidence="4" id="KW-0479">Metal-binding</keyword>
<dbReference type="PANTHER" id="PTHR33447:SF2">
    <property type="entry name" value="GLUTATHIONE GAMMA-GLUTAMYLCYSTEINYLTRANSFERASE"/>
    <property type="match status" value="1"/>
</dbReference>
<evidence type="ECO:0000256" key="5">
    <source>
        <dbReference type="ARBA" id="ARBA00023015"/>
    </source>
</evidence>
<evidence type="ECO:0000256" key="6">
    <source>
        <dbReference type="ARBA" id="ARBA00023125"/>
    </source>
</evidence>
<dbReference type="InterPro" id="IPR007719">
    <property type="entry name" value="PCS_N"/>
</dbReference>
<dbReference type="PROSITE" id="PS51443">
    <property type="entry name" value="PCS"/>
    <property type="match status" value="1"/>
</dbReference>
<dbReference type="EC" id="2.3.2.15" evidence="1"/>
<dbReference type="SUPFAM" id="SSF54001">
    <property type="entry name" value="Cysteine proteinases"/>
    <property type="match status" value="1"/>
</dbReference>
<dbReference type="Pfam" id="PF09328">
    <property type="entry name" value="Phytochelatin_C"/>
    <property type="match status" value="2"/>
</dbReference>
<dbReference type="PANTHER" id="PTHR33447">
    <property type="entry name" value="GLUTATHIONE GAMMA-GLUTAMYLCYSTEINYLTRANSFERASE"/>
    <property type="match status" value="1"/>
</dbReference>
<dbReference type="InterPro" id="IPR003441">
    <property type="entry name" value="NAC-dom"/>
</dbReference>
<keyword evidence="13" id="KW-1185">Reference proteome</keyword>
<dbReference type="GO" id="GO:0046938">
    <property type="term" value="P:phytochelatin biosynthetic process"/>
    <property type="evidence" value="ECO:0007669"/>
    <property type="project" value="InterPro"/>
</dbReference>
<evidence type="ECO:0000256" key="4">
    <source>
        <dbReference type="ARBA" id="ARBA00022723"/>
    </source>
</evidence>
<evidence type="ECO:0000259" key="10">
    <source>
        <dbReference type="PROSITE" id="PS51005"/>
    </source>
</evidence>
<keyword evidence="7" id="KW-0804">Transcription</keyword>
<evidence type="ECO:0000256" key="7">
    <source>
        <dbReference type="ARBA" id="ARBA00023163"/>
    </source>
</evidence>
<proteinExistence type="predicted"/>
<reference evidence="12 13" key="1">
    <citation type="submission" date="2019-07" db="EMBL/GenBank/DDBJ databases">
        <title>De Novo Assembly of kiwifruit Actinidia rufa.</title>
        <authorList>
            <person name="Sugita-Konishi S."/>
            <person name="Sato K."/>
            <person name="Mori E."/>
            <person name="Abe Y."/>
            <person name="Kisaki G."/>
            <person name="Hamano K."/>
            <person name="Suezawa K."/>
            <person name="Otani M."/>
            <person name="Fukuda T."/>
            <person name="Manabe T."/>
            <person name="Gomi K."/>
            <person name="Tabuchi M."/>
            <person name="Akimitsu K."/>
            <person name="Kataoka I."/>
        </authorList>
    </citation>
    <scope>NUCLEOTIDE SEQUENCE [LARGE SCALE GENOMIC DNA]</scope>
    <source>
        <strain evidence="13">cv. Fuchu</strain>
    </source>
</reference>
<evidence type="ECO:0000256" key="8">
    <source>
        <dbReference type="ARBA" id="ARBA00023242"/>
    </source>
</evidence>
<gene>
    <name evidence="12" type="ORF">Acr_28g0010120</name>
</gene>
<dbReference type="InterPro" id="IPR036093">
    <property type="entry name" value="NAC_dom_sf"/>
</dbReference>
<evidence type="ECO:0000256" key="3">
    <source>
        <dbReference type="ARBA" id="ARBA00022679"/>
    </source>
</evidence>
<dbReference type="GO" id="GO:0006355">
    <property type="term" value="P:regulation of DNA-templated transcription"/>
    <property type="evidence" value="ECO:0007669"/>
    <property type="project" value="InterPro"/>
</dbReference>
<organism evidence="12 13">
    <name type="scientific">Actinidia rufa</name>
    <dbReference type="NCBI Taxonomy" id="165716"/>
    <lineage>
        <taxon>Eukaryota</taxon>
        <taxon>Viridiplantae</taxon>
        <taxon>Streptophyta</taxon>
        <taxon>Embryophyta</taxon>
        <taxon>Tracheophyta</taxon>
        <taxon>Spermatophyta</taxon>
        <taxon>Magnoliopsida</taxon>
        <taxon>eudicotyledons</taxon>
        <taxon>Gunneridae</taxon>
        <taxon>Pentapetalae</taxon>
        <taxon>asterids</taxon>
        <taxon>Ericales</taxon>
        <taxon>Actinidiaceae</taxon>
        <taxon>Actinidia</taxon>
    </lineage>
</organism>
<dbReference type="GO" id="GO:0010273">
    <property type="term" value="P:detoxification of copper ion"/>
    <property type="evidence" value="ECO:0007669"/>
    <property type="project" value="TreeGrafter"/>
</dbReference>
<keyword evidence="8" id="KW-0539">Nucleus</keyword>
<dbReference type="Gene3D" id="3.90.70.30">
    <property type="entry name" value="Phytochelatin synthase, N-terminal domain"/>
    <property type="match status" value="1"/>
</dbReference>
<dbReference type="SUPFAM" id="SSF101941">
    <property type="entry name" value="NAC domain"/>
    <property type="match status" value="1"/>
</dbReference>
<dbReference type="InterPro" id="IPR038765">
    <property type="entry name" value="Papain-like_cys_pep_sf"/>
</dbReference>
<evidence type="ECO:0000256" key="1">
    <source>
        <dbReference type="ARBA" id="ARBA00012468"/>
    </source>
</evidence>
<dbReference type="EMBL" id="BJWL01000028">
    <property type="protein sequence ID" value="GFZ20307.1"/>
    <property type="molecule type" value="Genomic_DNA"/>
</dbReference>
<dbReference type="Proteomes" id="UP000585474">
    <property type="component" value="Unassembled WGS sequence"/>
</dbReference>
<accession>A0A7J0HB20</accession>
<evidence type="ECO:0000259" key="11">
    <source>
        <dbReference type="PROSITE" id="PS51443"/>
    </source>
</evidence>
<dbReference type="InterPro" id="IPR015407">
    <property type="entry name" value="Phytochelatin_synthase_C"/>
</dbReference>
<protein>
    <recommendedName>
        <fullName evidence="1">glutathione gamma-glutamylcysteinyltransferase</fullName>
        <ecNumber evidence="1">2.3.2.15</ecNumber>
    </recommendedName>
</protein>